<dbReference type="OrthoDB" id="5150111at2"/>
<gene>
    <name evidence="1" type="ORF">AKG39_12265</name>
</gene>
<keyword evidence="2" id="KW-1185">Reference proteome</keyword>
<dbReference type="AlphaFoldDB" id="A0A0L6TYS2"/>
<dbReference type="Proteomes" id="UP000036873">
    <property type="component" value="Unassembled WGS sequence"/>
</dbReference>
<evidence type="ECO:0000313" key="2">
    <source>
        <dbReference type="Proteomes" id="UP000036873"/>
    </source>
</evidence>
<reference evidence="2" key="1">
    <citation type="submission" date="2015-07" db="EMBL/GenBank/DDBJ databases">
        <title>Draft genome sequence of Acetobacterium bakii DSM 8293, a potential psychrophilic chemical producer through syngas fermentation.</title>
        <authorList>
            <person name="Song Y."/>
            <person name="Hwang S."/>
            <person name="Cho B.-K."/>
        </authorList>
    </citation>
    <scope>NUCLEOTIDE SEQUENCE [LARGE SCALE GENOMIC DNA]</scope>
    <source>
        <strain evidence="2">DSM 8239</strain>
    </source>
</reference>
<organism evidence="1 2">
    <name type="scientific">Acetobacterium bakii</name>
    <dbReference type="NCBI Taxonomy" id="52689"/>
    <lineage>
        <taxon>Bacteria</taxon>
        <taxon>Bacillati</taxon>
        <taxon>Bacillota</taxon>
        <taxon>Clostridia</taxon>
        <taxon>Eubacteriales</taxon>
        <taxon>Eubacteriaceae</taxon>
        <taxon>Acetobacterium</taxon>
    </lineage>
</organism>
<comment type="caution">
    <text evidence="1">The sequence shown here is derived from an EMBL/GenBank/DDBJ whole genome shotgun (WGS) entry which is preliminary data.</text>
</comment>
<protein>
    <submittedName>
        <fullName evidence="1">Uncharacterized protein</fullName>
    </submittedName>
</protein>
<evidence type="ECO:0000313" key="1">
    <source>
        <dbReference type="EMBL" id="KNZ41388.1"/>
    </source>
</evidence>
<dbReference type="EMBL" id="LGYO01000031">
    <property type="protein sequence ID" value="KNZ41388.1"/>
    <property type="molecule type" value="Genomic_DNA"/>
</dbReference>
<sequence>MKKFINSVRLSIENKNWYSAIFIALSMPDICGKLARPNLGSQARYIEWFDSYLLELNSSIFNGDMAIFLTGRDCYALRCSILHEGTDDITTQRVRETLEKIQFTTLGLHRVKIDNILTLNVACFCEEMCEAVENWYNDIKSDEVITGRIESMLEIKIKGFNPIPGVFFGEEFKEYTVPVT</sequence>
<name>A0A0L6TYS2_9FIRM</name>
<accession>A0A0L6TYS2</accession>
<proteinExistence type="predicted"/>
<dbReference type="RefSeq" id="WP_050740692.1">
    <property type="nucleotide sequence ID" value="NZ_LGYO01000031.1"/>
</dbReference>